<evidence type="ECO:0000259" key="1">
    <source>
        <dbReference type="Pfam" id="PF13400"/>
    </source>
</evidence>
<evidence type="ECO:0000313" key="3">
    <source>
        <dbReference type="Proteomes" id="UP000744769"/>
    </source>
</evidence>
<dbReference type="InterPro" id="IPR028087">
    <property type="entry name" value="Tad_N"/>
</dbReference>
<reference evidence="2" key="1">
    <citation type="submission" date="2020-03" db="EMBL/GenBank/DDBJ databases">
        <title>Draft sequencing of Calidifontibacter sp. DB0510.</title>
        <authorList>
            <person name="Kim D.-U."/>
        </authorList>
    </citation>
    <scope>NUCLEOTIDE SEQUENCE</scope>
    <source>
        <strain evidence="2">DB0510</strain>
    </source>
</reference>
<comment type="caution">
    <text evidence="2">The sequence shown here is derived from an EMBL/GenBank/DDBJ whole genome shotgun (WGS) entry which is preliminary data.</text>
</comment>
<evidence type="ECO:0000313" key="2">
    <source>
        <dbReference type="EMBL" id="NHN56449.1"/>
    </source>
</evidence>
<dbReference type="Pfam" id="PF13400">
    <property type="entry name" value="Tad"/>
    <property type="match status" value="1"/>
</dbReference>
<dbReference type="Proteomes" id="UP000744769">
    <property type="component" value="Unassembled WGS sequence"/>
</dbReference>
<proteinExistence type="predicted"/>
<dbReference type="EMBL" id="JAAOIV010000008">
    <property type="protein sequence ID" value="NHN56449.1"/>
    <property type="molecule type" value="Genomic_DNA"/>
</dbReference>
<feature type="domain" description="Putative Flp pilus-assembly TadG-like N-terminal" evidence="1">
    <location>
        <begin position="20"/>
        <end position="66"/>
    </location>
</feature>
<gene>
    <name evidence="2" type="ORF">G9U51_11735</name>
</gene>
<name>A0A967EB03_9MICO</name>
<sequence length="159" mass="16690">MIRRLRSRWRAARQRRREEGRILLLGAGLFALLGLLVVGGVDVTAVQLAKLRVLDAADAAALNAADDADPTDLYKGGVGTGIPLTAGRVATSARTSLSRQDRPAHVTNWAVTSASAPDGTTAVVGLTATVDPPLSGRFLRAIGADVTVRVESRARSVVR</sequence>
<dbReference type="AlphaFoldDB" id="A0A967EB03"/>
<organism evidence="2 3">
    <name type="scientific">Metallococcus carri</name>
    <dbReference type="NCBI Taxonomy" id="1656884"/>
    <lineage>
        <taxon>Bacteria</taxon>
        <taxon>Bacillati</taxon>
        <taxon>Actinomycetota</taxon>
        <taxon>Actinomycetes</taxon>
        <taxon>Micrococcales</taxon>
        <taxon>Dermacoccaceae</taxon>
        <taxon>Metallococcus</taxon>
    </lineage>
</organism>
<dbReference type="RefSeq" id="WP_166197113.1">
    <property type="nucleotide sequence ID" value="NZ_JAAOIV010000008.1"/>
</dbReference>
<keyword evidence="3" id="KW-1185">Reference proteome</keyword>
<accession>A0A967EB03</accession>
<protein>
    <recommendedName>
        <fullName evidence="1">Putative Flp pilus-assembly TadG-like N-terminal domain-containing protein</fullName>
    </recommendedName>
</protein>